<proteinExistence type="predicted"/>
<organism evidence="2">
    <name type="scientific">mine drainage metagenome</name>
    <dbReference type="NCBI Taxonomy" id="410659"/>
    <lineage>
        <taxon>unclassified sequences</taxon>
        <taxon>metagenomes</taxon>
        <taxon>ecological metagenomes</taxon>
    </lineage>
</organism>
<feature type="non-terminal residue" evidence="2">
    <location>
        <position position="1"/>
    </location>
</feature>
<feature type="domain" description="GmrSD restriction endonucleases N-terminal" evidence="1">
    <location>
        <begin position="2"/>
        <end position="127"/>
    </location>
</feature>
<reference evidence="2" key="2">
    <citation type="journal article" date="2014" name="ISME J.">
        <title>Microbial stratification in low pH oxic and suboxic macroscopic growths along an acid mine drainage.</title>
        <authorList>
            <person name="Mendez-Garcia C."/>
            <person name="Mesa V."/>
            <person name="Sprenger R.R."/>
            <person name="Richter M."/>
            <person name="Diez M.S."/>
            <person name="Solano J."/>
            <person name="Bargiela R."/>
            <person name="Golyshina O.V."/>
            <person name="Manteca A."/>
            <person name="Ramos J.L."/>
            <person name="Gallego J.R."/>
            <person name="Llorente I."/>
            <person name="Martins Dos Santos V.A."/>
            <person name="Jensen O.N."/>
            <person name="Pelaez A.I."/>
            <person name="Sanchez J."/>
            <person name="Ferrer M."/>
        </authorList>
    </citation>
    <scope>NUCLEOTIDE SEQUENCE</scope>
</reference>
<evidence type="ECO:0000259" key="1">
    <source>
        <dbReference type="Pfam" id="PF03235"/>
    </source>
</evidence>
<protein>
    <submittedName>
        <fullName evidence="2">Protein containing DUF262</fullName>
    </submittedName>
</protein>
<sequence length="148" mass="16410">HYEVIDGQQRLTTFFLLLCALKHLFQGEPQRQTVSGLISTSYTDGDGETRTSLKLEPRYENAGEAITKLVELDADPQAVRAGIQSSGIASFGSLENLVNAYSTLYRYLADVHDGFDAVLREQQHEIIDVQSFIADGENGHYFSAHLMG</sequence>
<comment type="caution">
    <text evidence="2">The sequence shown here is derived from an EMBL/GenBank/DDBJ whole genome shotgun (WGS) entry which is preliminary data.</text>
</comment>
<accession>T1AML6</accession>
<reference evidence="2" key="1">
    <citation type="submission" date="2013-08" db="EMBL/GenBank/DDBJ databases">
        <authorList>
            <person name="Mendez C."/>
            <person name="Richter M."/>
            <person name="Ferrer M."/>
            <person name="Sanchez J."/>
        </authorList>
    </citation>
    <scope>NUCLEOTIDE SEQUENCE</scope>
</reference>
<name>T1AML6_9ZZZZ</name>
<gene>
    <name evidence="2" type="ORF">B2A_09944</name>
</gene>
<evidence type="ECO:0000313" key="2">
    <source>
        <dbReference type="EMBL" id="EQD43310.1"/>
    </source>
</evidence>
<dbReference type="EMBL" id="AUZZ01007183">
    <property type="protein sequence ID" value="EQD43310.1"/>
    <property type="molecule type" value="Genomic_DNA"/>
</dbReference>
<dbReference type="AlphaFoldDB" id="T1AML6"/>
<dbReference type="InterPro" id="IPR004919">
    <property type="entry name" value="GmrSD_N"/>
</dbReference>
<dbReference type="Pfam" id="PF03235">
    <property type="entry name" value="GmrSD_N"/>
    <property type="match status" value="1"/>
</dbReference>